<dbReference type="AlphaFoldDB" id="A0A174B7M9"/>
<organism evidence="1 2">
    <name type="scientific">Bacteroides finegoldii</name>
    <dbReference type="NCBI Taxonomy" id="338188"/>
    <lineage>
        <taxon>Bacteria</taxon>
        <taxon>Pseudomonadati</taxon>
        <taxon>Bacteroidota</taxon>
        <taxon>Bacteroidia</taxon>
        <taxon>Bacteroidales</taxon>
        <taxon>Bacteroidaceae</taxon>
        <taxon>Bacteroides</taxon>
    </lineage>
</organism>
<gene>
    <name evidence="1" type="ORF">ERS852397_01107</name>
</gene>
<dbReference type="Proteomes" id="UP000095517">
    <property type="component" value="Unassembled WGS sequence"/>
</dbReference>
<protein>
    <submittedName>
        <fullName evidence="1">Uncharacterized protein</fullName>
    </submittedName>
</protein>
<evidence type="ECO:0000313" key="2">
    <source>
        <dbReference type="Proteomes" id="UP000095517"/>
    </source>
</evidence>
<dbReference type="RefSeq" id="WP_055278643.1">
    <property type="nucleotide sequence ID" value="NZ_CABIXA010000005.1"/>
</dbReference>
<dbReference type="STRING" id="338188.ERS852397_01107"/>
<sequence length="156" mass="19101">MIVTKIDTPFRKFLESLKVPSAPRMKGGTIFNPDEINYLARYSIPLVYEFVQENETDRDFYEKFVKWLHEEMPVYGYVDVYMVVYLRYGQYLSNDEFEYLERNVPECFEKGHVWLYEINYRRRFRLRIQLIRCLKKDFQRVIRKGIHKIDSTTNKL</sequence>
<evidence type="ECO:0000313" key="1">
    <source>
        <dbReference type="EMBL" id="CUN95786.1"/>
    </source>
</evidence>
<dbReference type="EMBL" id="CYZH01000005">
    <property type="protein sequence ID" value="CUN95786.1"/>
    <property type="molecule type" value="Genomic_DNA"/>
</dbReference>
<name>A0A174B7M9_9BACE</name>
<accession>A0A174B7M9</accession>
<proteinExistence type="predicted"/>
<reference evidence="1 2" key="1">
    <citation type="submission" date="2015-09" db="EMBL/GenBank/DDBJ databases">
        <authorList>
            <consortium name="Pathogen Informatics"/>
        </authorList>
    </citation>
    <scope>NUCLEOTIDE SEQUENCE [LARGE SCALE GENOMIC DNA]</scope>
    <source>
        <strain evidence="1 2">2789STDY5608840</strain>
    </source>
</reference>